<keyword evidence="4 6" id="KW-1133">Transmembrane helix</keyword>
<accession>A0A3G2T3K5</accession>
<reference evidence="8 9" key="1">
    <citation type="submission" date="2018-10" db="EMBL/GenBank/DDBJ databases">
        <title>The complete genome of Acinetobacter wuhouensis strain WCHAW010062.</title>
        <authorList>
            <person name="Hu Y."/>
            <person name="Long H."/>
            <person name="Feng Y."/>
            <person name="Zong Z."/>
        </authorList>
    </citation>
    <scope>NUCLEOTIDE SEQUENCE [LARGE SCALE GENOMIC DNA]</scope>
    <source>
        <strain evidence="8 9">WCHAW010062</strain>
    </source>
</reference>
<comment type="subcellular location">
    <subcellularLocation>
        <location evidence="1">Cell membrane</location>
        <topology evidence="1">Multi-pass membrane protein</topology>
    </subcellularLocation>
</comment>
<dbReference type="PANTHER" id="PTHR30294:SF46">
    <property type="entry name" value="ABC TRANSPORTER PERMEASE"/>
    <property type="match status" value="1"/>
</dbReference>
<evidence type="ECO:0000256" key="6">
    <source>
        <dbReference type="SAM" id="Phobius"/>
    </source>
</evidence>
<name>A0A3G2T3K5_9GAMM</name>
<feature type="transmembrane region" description="Helical" evidence="6">
    <location>
        <begin position="187"/>
        <end position="212"/>
    </location>
</feature>
<organism evidence="8 9">
    <name type="scientific">Acinetobacter wuhouensis</name>
    <dbReference type="NCBI Taxonomy" id="1879050"/>
    <lineage>
        <taxon>Bacteria</taxon>
        <taxon>Pseudomonadati</taxon>
        <taxon>Pseudomonadota</taxon>
        <taxon>Gammaproteobacteria</taxon>
        <taxon>Moraxellales</taxon>
        <taxon>Moraxellaceae</taxon>
        <taxon>Acinetobacter</taxon>
    </lineage>
</organism>
<feature type="domain" description="ABC-2 type transporter transmembrane" evidence="7">
    <location>
        <begin position="28"/>
        <end position="365"/>
    </location>
</feature>
<sequence>MAHNHHEPFFKALLRGYLQTFKNIFKNSSIFTTMVLSIVLYSFFYPTAYKAETAENLPIIIVDEEQSFLSNTIISQVAKSPNVKIAEVTGNFEHAKQMIQQQKADGILLLPENLSNSVMRGETGGIGLYLSSAYFLKTKEIGVGLGTAIENTIAEQMQKFGKVSHFRPAIPIHQIPLFNTLSGYGSYIFPAIAPLIIHQTIVLGLCMLIAGYREQKWRAKAPEFFGIYLAALSIGCMGCFYLFGFTFWLNDYPRGGNFWGMLFAVLIFISCVIAMAMVLASYLDISERAGHLIVFTSIPLFLLSGAAWPLQAMPTWMQHFSSILPSTQGINLFIQLNQMGVPSSTIVPKLIYLVCLTFVLMIWAYYRLSNTYKK</sequence>
<protein>
    <submittedName>
        <fullName evidence="8">ABC transporter permease</fullName>
    </submittedName>
</protein>
<evidence type="ECO:0000313" key="8">
    <source>
        <dbReference type="EMBL" id="AYO54804.1"/>
    </source>
</evidence>
<evidence type="ECO:0000256" key="1">
    <source>
        <dbReference type="ARBA" id="ARBA00004651"/>
    </source>
</evidence>
<keyword evidence="3 6" id="KW-0812">Transmembrane</keyword>
<evidence type="ECO:0000313" key="9">
    <source>
        <dbReference type="Proteomes" id="UP000279962"/>
    </source>
</evidence>
<dbReference type="EMBL" id="CP033133">
    <property type="protein sequence ID" value="AYO54804.1"/>
    <property type="molecule type" value="Genomic_DNA"/>
</dbReference>
<dbReference type="PANTHER" id="PTHR30294">
    <property type="entry name" value="MEMBRANE COMPONENT OF ABC TRANSPORTER YHHJ-RELATED"/>
    <property type="match status" value="1"/>
</dbReference>
<dbReference type="GO" id="GO:0005886">
    <property type="term" value="C:plasma membrane"/>
    <property type="evidence" value="ECO:0007669"/>
    <property type="project" value="UniProtKB-SubCell"/>
</dbReference>
<dbReference type="AlphaFoldDB" id="A0A3G2T3K5"/>
<evidence type="ECO:0000256" key="5">
    <source>
        <dbReference type="ARBA" id="ARBA00023136"/>
    </source>
</evidence>
<evidence type="ECO:0000256" key="2">
    <source>
        <dbReference type="ARBA" id="ARBA00022475"/>
    </source>
</evidence>
<dbReference type="Pfam" id="PF12698">
    <property type="entry name" value="ABC2_membrane_3"/>
    <property type="match status" value="1"/>
</dbReference>
<keyword evidence="2" id="KW-1003">Cell membrane</keyword>
<feature type="transmembrane region" description="Helical" evidence="6">
    <location>
        <begin position="292"/>
        <end position="310"/>
    </location>
</feature>
<dbReference type="Gene3D" id="3.40.1710.10">
    <property type="entry name" value="abc type-2 transporter like domain"/>
    <property type="match status" value="1"/>
</dbReference>
<dbReference type="GO" id="GO:0140359">
    <property type="term" value="F:ABC-type transporter activity"/>
    <property type="evidence" value="ECO:0007669"/>
    <property type="project" value="InterPro"/>
</dbReference>
<feature type="transmembrane region" description="Helical" evidence="6">
    <location>
        <begin position="224"/>
        <end position="249"/>
    </location>
</feature>
<dbReference type="RefSeq" id="WP_087553953.1">
    <property type="nucleotide sequence ID" value="NZ_CP033133.1"/>
</dbReference>
<evidence type="ECO:0000259" key="7">
    <source>
        <dbReference type="Pfam" id="PF12698"/>
    </source>
</evidence>
<dbReference type="Proteomes" id="UP000279962">
    <property type="component" value="Chromosome"/>
</dbReference>
<evidence type="ECO:0000256" key="3">
    <source>
        <dbReference type="ARBA" id="ARBA00022692"/>
    </source>
</evidence>
<feature type="transmembrane region" description="Helical" evidence="6">
    <location>
        <begin position="24"/>
        <end position="44"/>
    </location>
</feature>
<proteinExistence type="predicted"/>
<feature type="transmembrane region" description="Helical" evidence="6">
    <location>
        <begin position="346"/>
        <end position="366"/>
    </location>
</feature>
<dbReference type="InterPro" id="IPR051449">
    <property type="entry name" value="ABC-2_transporter_component"/>
</dbReference>
<gene>
    <name evidence="8" type="ORF">CDG68_14595</name>
</gene>
<keyword evidence="5 6" id="KW-0472">Membrane</keyword>
<feature type="transmembrane region" description="Helical" evidence="6">
    <location>
        <begin position="261"/>
        <end position="280"/>
    </location>
</feature>
<dbReference type="InterPro" id="IPR013525">
    <property type="entry name" value="ABC2_TM"/>
</dbReference>
<evidence type="ECO:0000256" key="4">
    <source>
        <dbReference type="ARBA" id="ARBA00022989"/>
    </source>
</evidence>